<feature type="coiled-coil region" evidence="1">
    <location>
        <begin position="210"/>
        <end position="251"/>
    </location>
</feature>
<organism evidence="2 3">
    <name type="scientific">Trema orientale</name>
    <name type="common">Charcoal tree</name>
    <name type="synonym">Celtis orientalis</name>
    <dbReference type="NCBI Taxonomy" id="63057"/>
    <lineage>
        <taxon>Eukaryota</taxon>
        <taxon>Viridiplantae</taxon>
        <taxon>Streptophyta</taxon>
        <taxon>Embryophyta</taxon>
        <taxon>Tracheophyta</taxon>
        <taxon>Spermatophyta</taxon>
        <taxon>Magnoliopsida</taxon>
        <taxon>eudicotyledons</taxon>
        <taxon>Gunneridae</taxon>
        <taxon>Pentapetalae</taxon>
        <taxon>rosids</taxon>
        <taxon>fabids</taxon>
        <taxon>Rosales</taxon>
        <taxon>Cannabaceae</taxon>
        <taxon>Trema</taxon>
    </lineage>
</organism>
<dbReference type="Proteomes" id="UP000237000">
    <property type="component" value="Unassembled WGS sequence"/>
</dbReference>
<keyword evidence="3" id="KW-1185">Reference proteome</keyword>
<proteinExistence type="predicted"/>
<keyword evidence="1" id="KW-0175">Coiled coil</keyword>
<evidence type="ECO:0000256" key="1">
    <source>
        <dbReference type="SAM" id="Coils"/>
    </source>
</evidence>
<accession>A0A2P5F292</accession>
<dbReference type="OrthoDB" id="10338324at2759"/>
<reference evidence="3" key="1">
    <citation type="submission" date="2016-06" db="EMBL/GenBank/DDBJ databases">
        <title>Parallel loss of symbiosis genes in relatives of nitrogen-fixing non-legume Parasponia.</title>
        <authorList>
            <person name="Van Velzen R."/>
            <person name="Holmer R."/>
            <person name="Bu F."/>
            <person name="Rutten L."/>
            <person name="Van Zeijl A."/>
            <person name="Liu W."/>
            <person name="Santuari L."/>
            <person name="Cao Q."/>
            <person name="Sharma T."/>
            <person name="Shen D."/>
            <person name="Roswanjaya Y."/>
            <person name="Wardhani T."/>
            <person name="Kalhor M.S."/>
            <person name="Jansen J."/>
            <person name="Van den Hoogen J."/>
            <person name="Gungor B."/>
            <person name="Hartog M."/>
            <person name="Hontelez J."/>
            <person name="Verver J."/>
            <person name="Yang W.-C."/>
            <person name="Schijlen E."/>
            <person name="Repin R."/>
            <person name="Schilthuizen M."/>
            <person name="Schranz E."/>
            <person name="Heidstra R."/>
            <person name="Miyata K."/>
            <person name="Fedorova E."/>
            <person name="Kohlen W."/>
            <person name="Bisseling T."/>
            <person name="Smit S."/>
            <person name="Geurts R."/>
        </authorList>
    </citation>
    <scope>NUCLEOTIDE SEQUENCE [LARGE SCALE GENOMIC DNA]</scope>
    <source>
        <strain evidence="3">cv. RG33-2</strain>
    </source>
</reference>
<gene>
    <name evidence="2" type="ORF">TorRG33x02_122100</name>
</gene>
<sequence length="334" mass="37623">MDSDPLKKRCLEYEPLLMHSTRKRSCLKCKQSTERNNSAATNIESITPSASINSLTKSGADSVPMAENEPSILSRLYQYSNTTLDKSPTSGRVCQSYASVANNVKKDLIASLTSTNDLDIDFMIDLANAAFASLSSFQSDFAALYDAVRDYVFYHCELSEANKELRSLVEMMAHLNNLTTRSSEAAIKLSSTRSALTKAKTDGATHVTRISETRELLKELEEKLEKGDKEIDSLQAECDKLEASYSAAHAEWLTVCTQFVEKNKIEEHINSRCDEARAGIERIKALLSSLLLRLISLSMNYQMTRGYWIYDSVKCYLVIWIFSQFMLWTNIIEC</sequence>
<dbReference type="InterPro" id="IPR027417">
    <property type="entry name" value="P-loop_NTPase"/>
</dbReference>
<name>A0A2P5F292_TREOI</name>
<evidence type="ECO:0000313" key="2">
    <source>
        <dbReference type="EMBL" id="PON91879.1"/>
    </source>
</evidence>
<dbReference type="EMBL" id="JXTC01000070">
    <property type="protein sequence ID" value="PON91879.1"/>
    <property type="molecule type" value="Genomic_DNA"/>
</dbReference>
<protein>
    <submittedName>
        <fullName evidence="2">Uncharacterized protein</fullName>
    </submittedName>
</protein>
<evidence type="ECO:0000313" key="3">
    <source>
        <dbReference type="Proteomes" id="UP000237000"/>
    </source>
</evidence>
<dbReference type="InParanoid" id="A0A2P5F292"/>
<comment type="caution">
    <text evidence="2">The sequence shown here is derived from an EMBL/GenBank/DDBJ whole genome shotgun (WGS) entry which is preliminary data.</text>
</comment>
<dbReference type="AlphaFoldDB" id="A0A2P5F292"/>
<dbReference type="Gene3D" id="3.40.50.300">
    <property type="entry name" value="P-loop containing nucleotide triphosphate hydrolases"/>
    <property type="match status" value="1"/>
</dbReference>